<dbReference type="EMBL" id="CAJPEV010002896">
    <property type="protein sequence ID" value="CAG0898360.1"/>
    <property type="molecule type" value="Genomic_DNA"/>
</dbReference>
<gene>
    <name evidence="8" type="ORF">DSTB1V02_LOCUS10280</name>
</gene>
<reference evidence="8" key="1">
    <citation type="submission" date="2020-11" db="EMBL/GenBank/DDBJ databases">
        <authorList>
            <person name="Tran Van P."/>
        </authorList>
    </citation>
    <scope>NUCLEOTIDE SEQUENCE</scope>
</reference>
<dbReference type="Pfam" id="PF00076">
    <property type="entry name" value="RRM_1"/>
    <property type="match status" value="1"/>
</dbReference>
<dbReference type="Proteomes" id="UP000677054">
    <property type="component" value="Unassembled WGS sequence"/>
</dbReference>
<evidence type="ECO:0000256" key="4">
    <source>
        <dbReference type="SAM" id="MobiDB-lite"/>
    </source>
</evidence>
<feature type="region of interest" description="Disordered" evidence="4">
    <location>
        <begin position="39"/>
        <end position="168"/>
    </location>
</feature>
<feature type="zinc finger region" description="C3H1-type" evidence="3">
    <location>
        <begin position="460"/>
        <end position="487"/>
    </location>
</feature>
<keyword evidence="9" id="KW-1185">Reference proteome</keyword>
<dbReference type="CDD" id="cd00590">
    <property type="entry name" value="RRM_SF"/>
    <property type="match status" value="1"/>
</dbReference>
<dbReference type="EMBL" id="LR902413">
    <property type="protein sequence ID" value="CAD7250507.1"/>
    <property type="molecule type" value="Genomic_DNA"/>
</dbReference>
<dbReference type="Gene3D" id="3.30.70.330">
    <property type="match status" value="1"/>
</dbReference>
<dbReference type="InterPro" id="IPR000571">
    <property type="entry name" value="Znf_CCCH"/>
</dbReference>
<keyword evidence="3" id="KW-0479">Metal-binding</keyword>
<dbReference type="PROSITE" id="PS50102">
    <property type="entry name" value="RRM"/>
    <property type="match status" value="1"/>
</dbReference>
<dbReference type="PANTHER" id="PTHR47678">
    <property type="entry name" value="TETRATRICOPEPTIDE REPEAT PROTEIN 31"/>
    <property type="match status" value="1"/>
</dbReference>
<evidence type="ECO:0000259" key="7">
    <source>
        <dbReference type="PROSITE" id="PS50103"/>
    </source>
</evidence>
<dbReference type="InterPro" id="IPR035979">
    <property type="entry name" value="RBD_domain_sf"/>
</dbReference>
<dbReference type="InterPro" id="IPR012677">
    <property type="entry name" value="Nucleotide-bd_a/b_plait_sf"/>
</dbReference>
<dbReference type="SMART" id="SM00360">
    <property type="entry name" value="RRM"/>
    <property type="match status" value="1"/>
</dbReference>
<feature type="region of interest" description="Disordered" evidence="4">
    <location>
        <begin position="189"/>
        <end position="215"/>
    </location>
</feature>
<dbReference type="SUPFAM" id="SSF48452">
    <property type="entry name" value="TPR-like"/>
    <property type="match status" value="1"/>
</dbReference>
<dbReference type="Gene3D" id="1.10.8.10">
    <property type="entry name" value="DNA helicase RuvA subunit, C-terminal domain"/>
    <property type="match status" value="1"/>
</dbReference>
<dbReference type="GO" id="GO:0008270">
    <property type="term" value="F:zinc ion binding"/>
    <property type="evidence" value="ECO:0007669"/>
    <property type="project" value="UniProtKB-KW"/>
</dbReference>
<evidence type="ECO:0000313" key="8">
    <source>
        <dbReference type="EMBL" id="CAD7250507.1"/>
    </source>
</evidence>
<accession>A0A7R9AAG8</accession>
<proteinExistence type="predicted"/>
<dbReference type="PANTHER" id="PTHR47678:SF4">
    <property type="entry name" value="SHOCK PROTEIN 70 (HSP70)-INTERACTING PROTEIN, PUTATIVE-RELATED"/>
    <property type="match status" value="1"/>
</dbReference>
<evidence type="ECO:0000313" key="9">
    <source>
        <dbReference type="Proteomes" id="UP000677054"/>
    </source>
</evidence>
<name>A0A7R9AAG8_9CRUS</name>
<keyword evidence="3" id="KW-0863">Zinc-finger</keyword>
<feature type="compositionally biased region" description="Polar residues" evidence="4">
    <location>
        <begin position="95"/>
        <end position="111"/>
    </location>
</feature>
<dbReference type="SUPFAM" id="SSF46934">
    <property type="entry name" value="UBA-like"/>
    <property type="match status" value="1"/>
</dbReference>
<protein>
    <submittedName>
        <fullName evidence="8">Uncharacterized protein</fullName>
    </submittedName>
</protein>
<dbReference type="PROSITE" id="PS50030">
    <property type="entry name" value="UBA"/>
    <property type="match status" value="1"/>
</dbReference>
<dbReference type="InterPro" id="IPR011990">
    <property type="entry name" value="TPR-like_helical_dom_sf"/>
</dbReference>
<dbReference type="GO" id="GO:0003723">
    <property type="term" value="F:RNA binding"/>
    <property type="evidence" value="ECO:0007669"/>
    <property type="project" value="UniProtKB-UniRule"/>
</dbReference>
<dbReference type="SUPFAM" id="SSF54928">
    <property type="entry name" value="RNA-binding domain, RBD"/>
    <property type="match status" value="1"/>
</dbReference>
<feature type="domain" description="RRM" evidence="6">
    <location>
        <begin position="359"/>
        <end position="431"/>
    </location>
</feature>
<keyword evidence="1 2" id="KW-0694">RNA-binding</keyword>
<dbReference type="InterPro" id="IPR000504">
    <property type="entry name" value="RRM_dom"/>
</dbReference>
<dbReference type="PROSITE" id="PS50103">
    <property type="entry name" value="ZF_C3H1"/>
    <property type="match status" value="1"/>
</dbReference>
<evidence type="ECO:0000256" key="1">
    <source>
        <dbReference type="ARBA" id="ARBA00022884"/>
    </source>
</evidence>
<keyword evidence="3" id="KW-0862">Zinc</keyword>
<organism evidence="8">
    <name type="scientific">Darwinula stevensoni</name>
    <dbReference type="NCBI Taxonomy" id="69355"/>
    <lineage>
        <taxon>Eukaryota</taxon>
        <taxon>Metazoa</taxon>
        <taxon>Ecdysozoa</taxon>
        <taxon>Arthropoda</taxon>
        <taxon>Crustacea</taxon>
        <taxon>Oligostraca</taxon>
        <taxon>Ostracoda</taxon>
        <taxon>Podocopa</taxon>
        <taxon>Podocopida</taxon>
        <taxon>Darwinulocopina</taxon>
        <taxon>Darwinuloidea</taxon>
        <taxon>Darwinulidae</taxon>
        <taxon>Darwinula</taxon>
    </lineage>
</organism>
<dbReference type="InterPro" id="IPR015940">
    <property type="entry name" value="UBA"/>
</dbReference>
<dbReference type="AlphaFoldDB" id="A0A7R9AAG8"/>
<evidence type="ECO:0000256" key="3">
    <source>
        <dbReference type="PROSITE-ProRule" id="PRU00723"/>
    </source>
</evidence>
<evidence type="ECO:0000256" key="2">
    <source>
        <dbReference type="PROSITE-ProRule" id="PRU00176"/>
    </source>
</evidence>
<dbReference type="InterPro" id="IPR009060">
    <property type="entry name" value="UBA-like_sf"/>
</dbReference>
<feature type="domain" description="C3H1-type" evidence="7">
    <location>
        <begin position="460"/>
        <end position="487"/>
    </location>
</feature>
<evidence type="ECO:0000259" key="6">
    <source>
        <dbReference type="PROSITE" id="PS50102"/>
    </source>
</evidence>
<feature type="compositionally biased region" description="Basic residues" evidence="4">
    <location>
        <begin position="70"/>
        <end position="86"/>
    </location>
</feature>
<feature type="compositionally biased region" description="Basic and acidic residues" evidence="4">
    <location>
        <begin position="45"/>
        <end position="69"/>
    </location>
</feature>
<sequence>MDLNFIDLAWAYKSLESGKYVEVPTLEAALQTFQDLFTGDSQLRGGDRTLDEKKVRKNAEDLMAEEERERRKKEKRKEKKKRQKEKKKSEHPEQQSEQNTPQKQLQQNSSTKSKKKRAREESVRSAYENYPDSGANKETSEKSDEESDIETREAEMAATTEEELQEESDDLDLRAAFVSQAVAKLAIGAPTKTDNKPQGARKKTPIAPHGSKTKNKSLVEGEVDWLAKAKELALKGNERANERDLSGAISWYTKAIERYLEAERTFEKVLSLDPTNEEAMLDQHESRLRQLHAMGFPYESCNLALSKHKTKEMALEYLMSGSNDALFPVETESQRAMFNQSADDLYDPKMDPRNPENSTSLWVGNISDEVSQETLHELFSRFGTVQSVNLLSAKYCAFVNYYASSHAAGAMSALQGMNLKGRNILIKFPDRKGFIMPSASGSLLSSTKAQGAKPRGPVFTEHGEECYFWRTTGCTFESSCRYLHVPQNKGID</sequence>
<evidence type="ECO:0000259" key="5">
    <source>
        <dbReference type="PROSITE" id="PS50030"/>
    </source>
</evidence>
<feature type="domain" description="UBA" evidence="5">
    <location>
        <begin position="280"/>
        <end position="321"/>
    </location>
</feature>
<dbReference type="OrthoDB" id="2017782at2759"/>